<evidence type="ECO:0000256" key="5">
    <source>
        <dbReference type="ARBA" id="ARBA00022927"/>
    </source>
</evidence>
<evidence type="ECO:0000256" key="7">
    <source>
        <dbReference type="ARBA" id="ARBA00023136"/>
    </source>
</evidence>
<reference evidence="10" key="1">
    <citation type="submission" date="2016-06" db="UniProtKB">
        <authorList>
            <consortium name="WormBaseParasite"/>
        </authorList>
    </citation>
    <scope>IDENTIFICATION</scope>
</reference>
<evidence type="ECO:0000256" key="4">
    <source>
        <dbReference type="ARBA" id="ARBA00022692"/>
    </source>
</evidence>
<comment type="subcellular location">
    <subcellularLocation>
        <location evidence="2 9">Membrane</location>
        <topology evidence="2 9">Multi-pass membrane protein</topology>
    </subcellularLocation>
</comment>
<dbReference type="PANTHER" id="PTHR23137">
    <property type="entry name" value="VESICLE TRANSPORT PROTEIN-RELATED"/>
    <property type="match status" value="1"/>
</dbReference>
<comment type="similarity">
    <text evidence="8 9">Belongs to the SFT2 family.</text>
</comment>
<feature type="transmembrane region" description="Helical" evidence="9">
    <location>
        <begin position="112"/>
        <end position="133"/>
    </location>
</feature>
<keyword evidence="6 9" id="KW-1133">Transmembrane helix</keyword>
<organism evidence="10">
    <name type="scientific">Echinostoma caproni</name>
    <dbReference type="NCBI Taxonomy" id="27848"/>
    <lineage>
        <taxon>Eukaryota</taxon>
        <taxon>Metazoa</taxon>
        <taxon>Spiralia</taxon>
        <taxon>Lophotrochozoa</taxon>
        <taxon>Platyhelminthes</taxon>
        <taxon>Trematoda</taxon>
        <taxon>Digenea</taxon>
        <taxon>Plagiorchiida</taxon>
        <taxon>Echinostomata</taxon>
        <taxon>Echinostomatoidea</taxon>
        <taxon>Echinostomatidae</taxon>
        <taxon>Echinostoma</taxon>
    </lineage>
</organism>
<comment type="function">
    <text evidence="1 9">May be involved in fusion of retrograde transport vesicles derived from an endocytic compartment with the Golgi complex.</text>
</comment>
<keyword evidence="7 9" id="KW-0472">Membrane</keyword>
<dbReference type="GO" id="GO:0012505">
    <property type="term" value="C:endomembrane system"/>
    <property type="evidence" value="ECO:0007669"/>
    <property type="project" value="UniProtKB-ARBA"/>
</dbReference>
<evidence type="ECO:0000256" key="8">
    <source>
        <dbReference type="ARBA" id="ARBA00025800"/>
    </source>
</evidence>
<evidence type="ECO:0000256" key="9">
    <source>
        <dbReference type="RuleBase" id="RU363111"/>
    </source>
</evidence>
<dbReference type="AlphaFoldDB" id="A0A183A8G6"/>
<name>A0A183A8G6_9TREM</name>
<feature type="transmembrane region" description="Helical" evidence="9">
    <location>
        <begin position="86"/>
        <end position="106"/>
    </location>
</feature>
<dbReference type="WBParaSite" id="ECPE_0000325401-mRNA-1">
    <property type="protein sequence ID" value="ECPE_0000325401-mRNA-1"/>
    <property type="gene ID" value="ECPE_0000325401"/>
</dbReference>
<evidence type="ECO:0000256" key="6">
    <source>
        <dbReference type="ARBA" id="ARBA00022989"/>
    </source>
</evidence>
<dbReference type="PANTHER" id="PTHR23137:SF6">
    <property type="entry name" value="VESICLE TRANSPORT PROTEIN"/>
    <property type="match status" value="1"/>
</dbReference>
<dbReference type="GO" id="GO:0016020">
    <property type="term" value="C:membrane"/>
    <property type="evidence" value="ECO:0007669"/>
    <property type="project" value="UniProtKB-SubCell"/>
</dbReference>
<protein>
    <recommendedName>
        <fullName evidence="9">Vesicle transport protein</fullName>
    </recommendedName>
</protein>
<keyword evidence="4 9" id="KW-0812">Transmembrane</keyword>
<keyword evidence="5 9" id="KW-0653">Protein transport</keyword>
<proteinExistence type="inferred from homology"/>
<dbReference type="GO" id="GO:0005737">
    <property type="term" value="C:cytoplasm"/>
    <property type="evidence" value="ECO:0007669"/>
    <property type="project" value="UniProtKB-ARBA"/>
</dbReference>
<keyword evidence="3 9" id="KW-0813">Transport</keyword>
<evidence type="ECO:0000256" key="3">
    <source>
        <dbReference type="ARBA" id="ARBA00022448"/>
    </source>
</evidence>
<evidence type="ECO:0000313" key="10">
    <source>
        <dbReference type="WBParaSite" id="ECPE_0000325401-mRNA-1"/>
    </source>
</evidence>
<evidence type="ECO:0000256" key="2">
    <source>
        <dbReference type="ARBA" id="ARBA00004141"/>
    </source>
</evidence>
<feature type="transmembrane region" description="Helical" evidence="9">
    <location>
        <begin position="27"/>
        <end position="46"/>
    </location>
</feature>
<dbReference type="InterPro" id="IPR011691">
    <property type="entry name" value="Vesicle_transpt_SFT2"/>
</dbReference>
<feature type="transmembrane region" description="Helical" evidence="9">
    <location>
        <begin position="52"/>
        <end position="74"/>
    </location>
</feature>
<dbReference type="InterPro" id="IPR007305">
    <property type="entry name" value="Vesicle_transpt_Got1/SFT2"/>
</dbReference>
<dbReference type="Pfam" id="PF04178">
    <property type="entry name" value="Got1"/>
    <property type="match status" value="1"/>
</dbReference>
<evidence type="ECO:0000256" key="1">
    <source>
        <dbReference type="ARBA" id="ARBA00003566"/>
    </source>
</evidence>
<sequence>LAIQLHKPFVLQTENCFSLGWGARIRGFIICFVVGIVLSLLVSRFVCEFWLTIPIGCRAHCSFGFPTLFLMGPLNQLKRMFEETRIFAAVIMLVFMILTICSVVLWKNKLLCLIFCICQSLSLTWYSLSYIPYAR</sequence>
<accession>A0A183A8G6</accession>
<dbReference type="GO" id="GO:0016192">
    <property type="term" value="P:vesicle-mediated transport"/>
    <property type="evidence" value="ECO:0007669"/>
    <property type="project" value="InterPro"/>
</dbReference>
<dbReference type="GO" id="GO:0015031">
    <property type="term" value="P:protein transport"/>
    <property type="evidence" value="ECO:0007669"/>
    <property type="project" value="UniProtKB-KW"/>
</dbReference>